<dbReference type="KEGG" id="raj:RA11412_0334"/>
<dbReference type="AlphaFoldDB" id="A0A2Z5QWB0"/>
<protein>
    <submittedName>
        <fullName evidence="3">Integral membrane protein</fullName>
    </submittedName>
</protein>
<feature type="transmembrane region" description="Helical" evidence="2">
    <location>
        <begin position="65"/>
        <end position="93"/>
    </location>
</feature>
<name>A0A2Z5QWB0_9MICC</name>
<feature type="region of interest" description="Disordered" evidence="1">
    <location>
        <begin position="348"/>
        <end position="367"/>
    </location>
</feature>
<keyword evidence="2" id="KW-1133">Transmembrane helix</keyword>
<dbReference type="RefSeq" id="WP_128087195.1">
    <property type="nucleotide sequence ID" value="NZ_CAUPAD010000009.1"/>
</dbReference>
<feature type="transmembrane region" description="Helical" evidence="2">
    <location>
        <begin position="225"/>
        <end position="246"/>
    </location>
</feature>
<organism evidence="3 4">
    <name type="scientific">Rothia aeria</name>
    <dbReference type="NCBI Taxonomy" id="172042"/>
    <lineage>
        <taxon>Bacteria</taxon>
        <taxon>Bacillati</taxon>
        <taxon>Actinomycetota</taxon>
        <taxon>Actinomycetes</taxon>
        <taxon>Micrococcales</taxon>
        <taxon>Micrococcaceae</taxon>
        <taxon>Rothia</taxon>
    </lineage>
</organism>
<gene>
    <name evidence="3" type="ORF">RA11412_0334</name>
</gene>
<dbReference type="EMBL" id="AP017895">
    <property type="protein sequence ID" value="BAV86633.1"/>
    <property type="molecule type" value="Genomic_DNA"/>
</dbReference>
<dbReference type="InterPro" id="IPR007427">
    <property type="entry name" value="DUF475"/>
</dbReference>
<evidence type="ECO:0000256" key="2">
    <source>
        <dbReference type="SAM" id="Phobius"/>
    </source>
</evidence>
<evidence type="ECO:0000256" key="1">
    <source>
        <dbReference type="SAM" id="MobiDB-lite"/>
    </source>
</evidence>
<sequence length="367" mass="39542">MALLKFFKYDLLITLAALVVAMFYGGVSGMVSAAILIVLEIVFSFDNAGVNAKYLNKMSHAWRRIFLTVGVLVAVFGMRLVFPFLIVCLAGNVGPVEAWNLAMERGDPHTPGTYGYILESAHHTIASFGGMFLLMLFLSFLFEAGKDVHWLAVIERPLAKAGHFDSMPVLVSGAILLAAAQLFGAEHHEQYTILLSGLLGMLTFLATNGLATFMEDRNEAQEESLSEVAMLTGKAAFSMFIFLEVLDASFSFDGVLGAFAVTSDPIIIAIGLGVGALFVRSMTIYLVEKGTLQELRYLDHGAHWAIGVLALMLIATLKWDIPDYVIGLSGIVFIAGSVISSRRANRAEAAENDGDAKEPVASGSSTD</sequence>
<dbReference type="Pfam" id="PF04332">
    <property type="entry name" value="DUF475"/>
    <property type="match status" value="1"/>
</dbReference>
<accession>A0A2Z5QWB0</accession>
<dbReference type="GeneID" id="93861961"/>
<feature type="transmembrane region" description="Helical" evidence="2">
    <location>
        <begin position="297"/>
        <end position="315"/>
    </location>
</feature>
<feature type="transmembrane region" description="Helical" evidence="2">
    <location>
        <begin position="125"/>
        <end position="145"/>
    </location>
</feature>
<keyword evidence="2" id="KW-0812">Transmembrane</keyword>
<dbReference type="Proteomes" id="UP000250241">
    <property type="component" value="Chromosome"/>
</dbReference>
<feature type="transmembrane region" description="Helical" evidence="2">
    <location>
        <begin position="266"/>
        <end position="285"/>
    </location>
</feature>
<reference evidence="3 4" key="1">
    <citation type="submission" date="2016-10" db="EMBL/GenBank/DDBJ databases">
        <title>Genome sequence of Rothia aeria strain JCM11412.</title>
        <authorList>
            <person name="Nambu T."/>
        </authorList>
    </citation>
    <scope>NUCLEOTIDE SEQUENCE [LARGE SCALE GENOMIC DNA]</scope>
    <source>
        <strain evidence="3 4">JCM 11412</strain>
    </source>
</reference>
<feature type="compositionally biased region" description="Basic and acidic residues" evidence="1">
    <location>
        <begin position="348"/>
        <end position="358"/>
    </location>
</feature>
<proteinExistence type="predicted"/>
<keyword evidence="4" id="KW-1185">Reference proteome</keyword>
<evidence type="ECO:0000313" key="4">
    <source>
        <dbReference type="Proteomes" id="UP000250241"/>
    </source>
</evidence>
<keyword evidence="2" id="KW-0472">Membrane</keyword>
<evidence type="ECO:0000313" key="3">
    <source>
        <dbReference type="EMBL" id="BAV86633.1"/>
    </source>
</evidence>
<dbReference type="NCBIfam" id="NF010613">
    <property type="entry name" value="PRK14013.1-3"/>
    <property type="match status" value="1"/>
</dbReference>
<feature type="transmembrane region" description="Helical" evidence="2">
    <location>
        <begin position="166"/>
        <end position="185"/>
    </location>
</feature>
<feature type="transmembrane region" description="Helical" evidence="2">
    <location>
        <begin position="191"/>
        <end position="213"/>
    </location>
</feature>
<feature type="transmembrane region" description="Helical" evidence="2">
    <location>
        <begin position="321"/>
        <end position="339"/>
    </location>
</feature>
<dbReference type="PANTHER" id="PTHR30238">
    <property type="entry name" value="MEMBRANE BOUND PREDICTED REDOX MODULATOR"/>
    <property type="match status" value="1"/>
</dbReference>
<dbReference type="PANTHER" id="PTHR30238:SF4">
    <property type="entry name" value="SLL1022 PROTEIN"/>
    <property type="match status" value="1"/>
</dbReference>
<feature type="transmembrane region" description="Helical" evidence="2">
    <location>
        <begin position="12"/>
        <end position="45"/>
    </location>
</feature>